<evidence type="ECO:0000313" key="3">
    <source>
        <dbReference type="EMBL" id="ALC15743.1"/>
    </source>
</evidence>
<feature type="domain" description="UspA" evidence="2">
    <location>
        <begin position="6"/>
        <end position="150"/>
    </location>
</feature>
<organism evidence="3 4">
    <name type="scientific">Desulfuromonas soudanensis</name>
    <dbReference type="NCBI Taxonomy" id="1603606"/>
    <lineage>
        <taxon>Bacteria</taxon>
        <taxon>Pseudomonadati</taxon>
        <taxon>Thermodesulfobacteriota</taxon>
        <taxon>Desulfuromonadia</taxon>
        <taxon>Desulfuromonadales</taxon>
        <taxon>Desulfuromonadaceae</taxon>
        <taxon>Desulfuromonas</taxon>
    </lineage>
</organism>
<dbReference type="InterPro" id="IPR006016">
    <property type="entry name" value="UspA"/>
</dbReference>
<dbReference type="PATRIC" id="fig|1603606.3.peg.1049"/>
<accession>A0A0M3QFA6</accession>
<dbReference type="PRINTS" id="PR01438">
    <property type="entry name" value="UNVRSLSTRESS"/>
</dbReference>
<evidence type="ECO:0000259" key="2">
    <source>
        <dbReference type="Pfam" id="PF00582"/>
    </source>
</evidence>
<dbReference type="Pfam" id="PF00582">
    <property type="entry name" value="Usp"/>
    <property type="match status" value="1"/>
</dbReference>
<reference evidence="3 4" key="1">
    <citation type="submission" date="2015-07" db="EMBL/GenBank/DDBJ databases">
        <title>Isolation and Genomic Characterization of a Novel Halophilic Metal-Reducing Deltaproteobacterium from the Deep Subsurface.</title>
        <authorList>
            <person name="Badalamenti J.P."/>
            <person name="Summers Z.M."/>
            <person name="Gralnick J.A."/>
            <person name="Bond D.R."/>
        </authorList>
    </citation>
    <scope>NUCLEOTIDE SEQUENCE [LARGE SCALE GENOMIC DNA]</scope>
    <source>
        <strain evidence="3 4">WTL</strain>
    </source>
</reference>
<evidence type="ECO:0000313" key="4">
    <source>
        <dbReference type="Proteomes" id="UP000057158"/>
    </source>
</evidence>
<dbReference type="SUPFAM" id="SSF52402">
    <property type="entry name" value="Adenine nucleotide alpha hydrolases-like"/>
    <property type="match status" value="1"/>
</dbReference>
<dbReference type="RefSeq" id="WP_053549921.1">
    <property type="nucleotide sequence ID" value="NZ_CP010802.1"/>
</dbReference>
<protein>
    <submittedName>
        <fullName evidence="3">Nucleotide-binding universal stress protein, UspA family</fullName>
    </submittedName>
</protein>
<dbReference type="PANTHER" id="PTHR46268">
    <property type="entry name" value="STRESS RESPONSE PROTEIN NHAX"/>
    <property type="match status" value="1"/>
</dbReference>
<sequence length="150" mass="16228">MLNLSKKIVVAIDGSPQSDKAAEEAIRLATASGTRFKSKVYAILVLPGNRTPSFTDFFPSPPATELPGWEEKRKRIFYVVEKAAAEASIPMENVVVYGDAAEEILAFAEEQDIDVIVIGSSGAGRVKRALLGSVSTRVAMHARCSVYIVR</sequence>
<dbReference type="STRING" id="1603606.DSOUD_0957"/>
<dbReference type="PANTHER" id="PTHR46268:SF15">
    <property type="entry name" value="UNIVERSAL STRESS PROTEIN HP_0031"/>
    <property type="match status" value="1"/>
</dbReference>
<dbReference type="Proteomes" id="UP000057158">
    <property type="component" value="Chromosome"/>
</dbReference>
<keyword evidence="4" id="KW-1185">Reference proteome</keyword>
<dbReference type="InterPro" id="IPR006015">
    <property type="entry name" value="Universal_stress_UspA"/>
</dbReference>
<dbReference type="EMBL" id="CP010802">
    <property type="protein sequence ID" value="ALC15743.1"/>
    <property type="molecule type" value="Genomic_DNA"/>
</dbReference>
<dbReference type="InterPro" id="IPR014729">
    <property type="entry name" value="Rossmann-like_a/b/a_fold"/>
</dbReference>
<gene>
    <name evidence="3" type="primary">usp-1</name>
    <name evidence="3" type="ORF">DSOUD_0957</name>
</gene>
<dbReference type="KEGG" id="des:DSOUD_0957"/>
<dbReference type="AlphaFoldDB" id="A0A0M3QFA6"/>
<name>A0A0M3QFA6_9BACT</name>
<evidence type="ECO:0000256" key="1">
    <source>
        <dbReference type="ARBA" id="ARBA00008791"/>
    </source>
</evidence>
<comment type="similarity">
    <text evidence="1">Belongs to the universal stress protein A family.</text>
</comment>
<proteinExistence type="inferred from homology"/>
<dbReference type="Gene3D" id="3.40.50.620">
    <property type="entry name" value="HUPs"/>
    <property type="match status" value="1"/>
</dbReference>
<dbReference type="OrthoDB" id="9788959at2"/>
<dbReference type="CDD" id="cd00293">
    <property type="entry name" value="USP-like"/>
    <property type="match status" value="1"/>
</dbReference>